<keyword evidence="3" id="KW-1185">Reference proteome</keyword>
<dbReference type="EnsemblMetazoa" id="MESCA012323-RA">
    <property type="protein sequence ID" value="MESCA012323-PA"/>
    <property type="gene ID" value="MESCA012323"/>
</dbReference>
<dbReference type="Gene3D" id="3.30.1140.40">
    <property type="entry name" value="Tctex-1"/>
    <property type="match status" value="1"/>
</dbReference>
<dbReference type="HOGENOM" id="CLU_097204_4_2_1"/>
<dbReference type="InterPro" id="IPR005334">
    <property type="entry name" value="Tctex-1-like"/>
</dbReference>
<dbReference type="GO" id="GO:0045505">
    <property type="term" value="F:dynein intermediate chain binding"/>
    <property type="evidence" value="ECO:0007669"/>
    <property type="project" value="TreeGrafter"/>
</dbReference>
<name>T1H6J0_MEGSC</name>
<dbReference type="OMA" id="RTIMNRN"/>
<reference evidence="2" key="2">
    <citation type="submission" date="2015-06" db="UniProtKB">
        <authorList>
            <consortium name="EnsemblMetazoa"/>
        </authorList>
    </citation>
    <scope>IDENTIFICATION</scope>
</reference>
<dbReference type="PANTHER" id="PTHR21255:SF69">
    <property type="entry name" value="AT23443P"/>
    <property type="match status" value="1"/>
</dbReference>
<dbReference type="GO" id="GO:0005868">
    <property type="term" value="C:cytoplasmic dynein complex"/>
    <property type="evidence" value="ECO:0007669"/>
    <property type="project" value="TreeGrafter"/>
</dbReference>
<dbReference type="Proteomes" id="UP000015102">
    <property type="component" value="Unassembled WGS sequence"/>
</dbReference>
<dbReference type="AlphaFoldDB" id="T1H6J0"/>
<evidence type="ECO:0008006" key="4">
    <source>
        <dbReference type="Google" id="ProtNLM"/>
    </source>
</evidence>
<evidence type="ECO:0000313" key="3">
    <source>
        <dbReference type="Proteomes" id="UP000015102"/>
    </source>
</evidence>
<dbReference type="STRING" id="36166.T1H6J0"/>
<protein>
    <recommendedName>
        <fullName evidence="4">Dynein light chain</fullName>
    </recommendedName>
</protein>
<evidence type="ECO:0000313" key="2">
    <source>
        <dbReference type="EnsemblMetazoa" id="MESCA012323-PA"/>
    </source>
</evidence>
<dbReference type="PANTHER" id="PTHR21255">
    <property type="entry name" value="T-COMPLEX-ASSOCIATED-TESTIS-EXPRESSED 1/ DYNEIN LIGHT CHAIN"/>
    <property type="match status" value="1"/>
</dbReference>
<proteinExistence type="inferred from homology"/>
<dbReference type="GO" id="GO:0005737">
    <property type="term" value="C:cytoplasm"/>
    <property type="evidence" value="ECO:0007669"/>
    <property type="project" value="TreeGrafter"/>
</dbReference>
<sequence length="113" mass="13598">PVLRYAPTYRLESKKPFNREKAENVIKKVLEENLEDFVYGPKHATNLCKHISEEIKIRIKYKYVCFVTIGEKFLQDNCMMNFLWDSNNDGFLTHLHETPEYFVLVTFIYTYYD</sequence>
<organism evidence="2 3">
    <name type="scientific">Megaselia scalaris</name>
    <name type="common">Humpbacked fly</name>
    <name type="synonym">Phora scalaris</name>
    <dbReference type="NCBI Taxonomy" id="36166"/>
    <lineage>
        <taxon>Eukaryota</taxon>
        <taxon>Metazoa</taxon>
        <taxon>Ecdysozoa</taxon>
        <taxon>Arthropoda</taxon>
        <taxon>Hexapoda</taxon>
        <taxon>Insecta</taxon>
        <taxon>Pterygota</taxon>
        <taxon>Neoptera</taxon>
        <taxon>Endopterygota</taxon>
        <taxon>Diptera</taxon>
        <taxon>Brachycera</taxon>
        <taxon>Muscomorpha</taxon>
        <taxon>Platypezoidea</taxon>
        <taxon>Phoridae</taxon>
        <taxon>Megaseliini</taxon>
        <taxon>Megaselia</taxon>
    </lineage>
</organism>
<dbReference type="GO" id="GO:0007018">
    <property type="term" value="P:microtubule-based movement"/>
    <property type="evidence" value="ECO:0007669"/>
    <property type="project" value="TreeGrafter"/>
</dbReference>
<accession>T1H6J0</accession>
<reference evidence="3" key="1">
    <citation type="submission" date="2013-02" db="EMBL/GenBank/DDBJ databases">
        <authorList>
            <person name="Hughes D."/>
        </authorList>
    </citation>
    <scope>NUCLEOTIDE SEQUENCE</scope>
    <source>
        <strain>Durham</strain>
        <strain evidence="3">NC isolate 2 -- Noor lab</strain>
    </source>
</reference>
<dbReference type="CDD" id="cd21451">
    <property type="entry name" value="DLC-like_TCTEX1D"/>
    <property type="match status" value="1"/>
</dbReference>
<comment type="similarity">
    <text evidence="1">Belongs to the dynein light chain Tctex-type family.</text>
</comment>
<evidence type="ECO:0000256" key="1">
    <source>
        <dbReference type="ARBA" id="ARBA00005361"/>
    </source>
</evidence>
<dbReference type="Pfam" id="PF03645">
    <property type="entry name" value="Tctex-1"/>
    <property type="match status" value="1"/>
</dbReference>
<dbReference type="InterPro" id="IPR038586">
    <property type="entry name" value="Tctex-1-like_sf"/>
</dbReference>